<dbReference type="Proteomes" id="UP000318864">
    <property type="component" value="Unassembled WGS sequence"/>
</dbReference>
<organism evidence="2 3">
    <name type="scientific">Salinadaptatus halalkaliphilus</name>
    <dbReference type="NCBI Taxonomy" id="2419781"/>
    <lineage>
        <taxon>Archaea</taxon>
        <taxon>Methanobacteriati</taxon>
        <taxon>Methanobacteriota</taxon>
        <taxon>Stenosarchaea group</taxon>
        <taxon>Halobacteria</taxon>
        <taxon>Halobacteriales</taxon>
        <taxon>Natrialbaceae</taxon>
        <taxon>Salinadaptatus</taxon>
    </lineage>
</organism>
<accession>A0A4S3TKR8</accession>
<evidence type="ECO:0000313" key="3">
    <source>
        <dbReference type="Proteomes" id="UP000318864"/>
    </source>
</evidence>
<comment type="caution">
    <text evidence="2">The sequence shown here is derived from an EMBL/GenBank/DDBJ whole genome shotgun (WGS) entry which is preliminary data.</text>
</comment>
<name>A0A4S3TKR8_9EURY</name>
<protein>
    <recommendedName>
        <fullName evidence="1">DUF7344 domain-containing protein</fullName>
    </recommendedName>
</protein>
<sequence>MVDGFGSTGCSQGTRSTIVANPRLRRLCSVLLSNPQPLTVRDLAVELAAAIGDKPPTEVTAVERTRSRSLLVHQYLPVLEDADIVRQESDIVLVTDRTPFEGTRLSVRHLRELELPAWGWDALAALVGCPNRRRIVSLVTDRAPLSLERLAAMLPPAAFGVGRSADADGRPLQVVLHHVELPALDDVDVVEYDPLKRLLRHSQRLSELCDRAAVVRELCALESPE</sequence>
<dbReference type="InterPro" id="IPR055768">
    <property type="entry name" value="DUF7344"/>
</dbReference>
<feature type="domain" description="DUF7344" evidence="1">
    <location>
        <begin position="132"/>
        <end position="195"/>
    </location>
</feature>
<dbReference type="AlphaFoldDB" id="A0A4S3TKR8"/>
<reference evidence="2 3" key="1">
    <citation type="submission" date="2018-10" db="EMBL/GenBank/DDBJ databases">
        <title>Natronolimnobius sp. XQ-INN 246 isolated from Inner Mongolia Autonomous Region of China.</title>
        <authorList>
            <person name="Xue Q."/>
        </authorList>
    </citation>
    <scope>NUCLEOTIDE SEQUENCE [LARGE SCALE GENOMIC DNA]</scope>
    <source>
        <strain evidence="2 3">XQ-INN 246</strain>
    </source>
</reference>
<gene>
    <name evidence="2" type="ORF">D8Y22_16000</name>
</gene>
<keyword evidence="3" id="KW-1185">Reference proteome</keyword>
<dbReference type="EMBL" id="RBZW01000055">
    <property type="protein sequence ID" value="THE63833.1"/>
    <property type="molecule type" value="Genomic_DNA"/>
</dbReference>
<proteinExistence type="predicted"/>
<evidence type="ECO:0000259" key="1">
    <source>
        <dbReference type="Pfam" id="PF24035"/>
    </source>
</evidence>
<feature type="domain" description="DUF7344" evidence="1">
    <location>
        <begin position="18"/>
        <end position="90"/>
    </location>
</feature>
<dbReference type="Pfam" id="PF24035">
    <property type="entry name" value="DUF7344"/>
    <property type="match status" value="2"/>
</dbReference>
<evidence type="ECO:0000313" key="2">
    <source>
        <dbReference type="EMBL" id="THE63833.1"/>
    </source>
</evidence>